<keyword evidence="8" id="KW-1185">Reference proteome</keyword>
<evidence type="ECO:0000256" key="2">
    <source>
        <dbReference type="ARBA" id="ARBA00022527"/>
    </source>
</evidence>
<evidence type="ECO:0000256" key="5">
    <source>
        <dbReference type="ARBA" id="ARBA00048679"/>
    </source>
</evidence>
<protein>
    <recommendedName>
        <fullName evidence="1">non-specific serine/threonine protein kinase</fullName>
        <ecNumber evidence="1">2.7.11.1</ecNumber>
    </recommendedName>
</protein>
<dbReference type="Gene3D" id="3.30.200.20">
    <property type="entry name" value="Phosphorylase Kinase, domain 1"/>
    <property type="match status" value="1"/>
</dbReference>
<feature type="domain" description="Protein kinase" evidence="6">
    <location>
        <begin position="118"/>
        <end position="376"/>
    </location>
</feature>
<comment type="catalytic activity">
    <reaction evidence="4">
        <text>L-threonyl-[protein] + ATP = O-phospho-L-threonyl-[protein] + ADP + H(+)</text>
        <dbReference type="Rhea" id="RHEA:46608"/>
        <dbReference type="Rhea" id="RHEA-COMP:11060"/>
        <dbReference type="Rhea" id="RHEA-COMP:11605"/>
        <dbReference type="ChEBI" id="CHEBI:15378"/>
        <dbReference type="ChEBI" id="CHEBI:30013"/>
        <dbReference type="ChEBI" id="CHEBI:30616"/>
        <dbReference type="ChEBI" id="CHEBI:61977"/>
        <dbReference type="ChEBI" id="CHEBI:456216"/>
        <dbReference type="EC" id="2.7.11.1"/>
    </reaction>
</comment>
<evidence type="ECO:0000313" key="7">
    <source>
        <dbReference type="EMBL" id="CAK9321775.1"/>
    </source>
</evidence>
<evidence type="ECO:0000256" key="1">
    <source>
        <dbReference type="ARBA" id="ARBA00012513"/>
    </source>
</evidence>
<dbReference type="PANTHER" id="PTHR13902">
    <property type="entry name" value="SERINE/THREONINE-PROTEIN KINASE WNK WITH NO LYSINE -RELATED"/>
    <property type="match status" value="1"/>
</dbReference>
<dbReference type="Pfam" id="PF00069">
    <property type="entry name" value="Pkinase"/>
    <property type="match status" value="1"/>
</dbReference>
<evidence type="ECO:0000259" key="6">
    <source>
        <dbReference type="PROSITE" id="PS50011"/>
    </source>
</evidence>
<sequence>MVNVGVLFCFQVGQRRFMRRSWVDVEGSFIMVLFIRAGFVRATGGWTFFSYPARNEIPSALPPFFFFLTFPSICSFFSQDFPSTSSSASKFMMPSMMTESSEKETEAFVEVDPTGRYGRYGELLGTGAVKKVYRAFDQEEGIEVAWNQVKLRSFSNDPSMIDRLYSEVRLLRTLKNNNIIALYDVWLDKLHGTLNFITEVCTSGNLREYRKKHRQVSLKALKKWSKQILKGLHYLHTHDPCVIHRDLNCSNLFVNGNVGQVKIGDLGLAATVRKNHSAHSVLGTPEFMAPELYEEHYTELVDIYSFGMCLLELVTLEIPYSECDNVAKIYKKVSSGIKPQALDKVKDPEVKAFIENCLAESRARPSAADLLCHPFFGEIDDDENDDDNDH</sequence>
<dbReference type="InterPro" id="IPR000719">
    <property type="entry name" value="Prot_kinase_dom"/>
</dbReference>
<dbReference type="InterPro" id="IPR050588">
    <property type="entry name" value="WNK_Ser-Thr_kinase"/>
</dbReference>
<keyword evidence="2" id="KW-0723">Serine/threonine-protein kinase</keyword>
<evidence type="ECO:0000256" key="4">
    <source>
        <dbReference type="ARBA" id="ARBA00047899"/>
    </source>
</evidence>
<keyword evidence="3" id="KW-0808">Transferase</keyword>
<organism evidence="7 8">
    <name type="scientific">Citrullus colocynthis</name>
    <name type="common">colocynth</name>
    <dbReference type="NCBI Taxonomy" id="252529"/>
    <lineage>
        <taxon>Eukaryota</taxon>
        <taxon>Viridiplantae</taxon>
        <taxon>Streptophyta</taxon>
        <taxon>Embryophyta</taxon>
        <taxon>Tracheophyta</taxon>
        <taxon>Spermatophyta</taxon>
        <taxon>Magnoliopsida</taxon>
        <taxon>eudicotyledons</taxon>
        <taxon>Gunneridae</taxon>
        <taxon>Pentapetalae</taxon>
        <taxon>rosids</taxon>
        <taxon>fabids</taxon>
        <taxon>Cucurbitales</taxon>
        <taxon>Cucurbitaceae</taxon>
        <taxon>Benincaseae</taxon>
        <taxon>Citrullus</taxon>
    </lineage>
</organism>
<dbReference type="PROSITE" id="PS50011">
    <property type="entry name" value="PROTEIN_KINASE_DOM"/>
    <property type="match status" value="1"/>
</dbReference>
<dbReference type="InterPro" id="IPR011009">
    <property type="entry name" value="Kinase-like_dom_sf"/>
</dbReference>
<proteinExistence type="predicted"/>
<dbReference type="CDD" id="cd13983">
    <property type="entry name" value="STKc_WNK"/>
    <property type="match status" value="1"/>
</dbReference>
<reference evidence="7 8" key="1">
    <citation type="submission" date="2024-03" db="EMBL/GenBank/DDBJ databases">
        <authorList>
            <person name="Gkanogiannis A."/>
            <person name="Becerra Lopez-Lavalle L."/>
        </authorList>
    </citation>
    <scope>NUCLEOTIDE SEQUENCE [LARGE SCALE GENOMIC DNA]</scope>
</reference>
<evidence type="ECO:0000313" key="8">
    <source>
        <dbReference type="Proteomes" id="UP001642487"/>
    </source>
</evidence>
<name>A0ABP0YQ85_9ROSI</name>
<keyword evidence="3" id="KW-0418">Kinase</keyword>
<evidence type="ECO:0000256" key="3">
    <source>
        <dbReference type="ARBA" id="ARBA00022777"/>
    </source>
</evidence>
<comment type="catalytic activity">
    <reaction evidence="5">
        <text>L-seryl-[protein] + ATP = O-phospho-L-seryl-[protein] + ADP + H(+)</text>
        <dbReference type="Rhea" id="RHEA:17989"/>
        <dbReference type="Rhea" id="RHEA-COMP:9863"/>
        <dbReference type="Rhea" id="RHEA-COMP:11604"/>
        <dbReference type="ChEBI" id="CHEBI:15378"/>
        <dbReference type="ChEBI" id="CHEBI:29999"/>
        <dbReference type="ChEBI" id="CHEBI:30616"/>
        <dbReference type="ChEBI" id="CHEBI:83421"/>
        <dbReference type="ChEBI" id="CHEBI:456216"/>
        <dbReference type="EC" id="2.7.11.1"/>
    </reaction>
</comment>
<gene>
    <name evidence="7" type="ORF">CITCOLO1_LOCUS13866</name>
</gene>
<dbReference type="Proteomes" id="UP001642487">
    <property type="component" value="Chromosome 5"/>
</dbReference>
<accession>A0ABP0YQ85</accession>
<dbReference type="EMBL" id="OZ021739">
    <property type="protein sequence ID" value="CAK9321775.1"/>
    <property type="molecule type" value="Genomic_DNA"/>
</dbReference>
<dbReference type="EC" id="2.7.11.1" evidence="1"/>
<dbReference type="Gene3D" id="1.10.510.10">
    <property type="entry name" value="Transferase(Phosphotransferase) domain 1"/>
    <property type="match status" value="1"/>
</dbReference>
<dbReference type="SUPFAM" id="SSF56112">
    <property type="entry name" value="Protein kinase-like (PK-like)"/>
    <property type="match status" value="1"/>
</dbReference>